<dbReference type="AlphaFoldDB" id="A0A7X1TSW1"/>
<gene>
    <name evidence="1" type="ORF">F8S09_14160</name>
</gene>
<dbReference type="Proteomes" id="UP000484842">
    <property type="component" value="Unassembled WGS sequence"/>
</dbReference>
<proteinExistence type="predicted"/>
<dbReference type="EMBL" id="WBSL01000009">
    <property type="protein sequence ID" value="MPY67812.1"/>
    <property type="molecule type" value="Genomic_DNA"/>
</dbReference>
<name>A0A7X1TSW1_9DEIO</name>
<accession>A0A7X1TSW1</accession>
<keyword evidence="2" id="KW-1185">Reference proteome</keyword>
<evidence type="ECO:0000313" key="1">
    <source>
        <dbReference type="EMBL" id="MPY67812.1"/>
    </source>
</evidence>
<dbReference type="RefSeq" id="WP_152872124.1">
    <property type="nucleotide sequence ID" value="NZ_WBSL01000009.1"/>
</dbReference>
<reference evidence="1 2" key="1">
    <citation type="submission" date="2019-10" db="EMBL/GenBank/DDBJ databases">
        <title>Deinococcus sp. isolated from soil.</title>
        <authorList>
            <person name="Li Y."/>
            <person name="Wang J."/>
        </authorList>
    </citation>
    <scope>NUCLEOTIDE SEQUENCE [LARGE SCALE GENOMIC DNA]</scope>
    <source>
        <strain evidence="1 2">SDU3-2</strain>
    </source>
</reference>
<protein>
    <submittedName>
        <fullName evidence="1">Uncharacterized protein</fullName>
    </submittedName>
</protein>
<comment type="caution">
    <text evidence="1">The sequence shown here is derived from an EMBL/GenBank/DDBJ whole genome shotgun (WGS) entry which is preliminary data.</text>
</comment>
<sequence length="106" mass="11826">MVVRDLLEMRRKGQREAVTAIIRMVRDLKEHGRESRYALPLKGTPVWELKTRSRGGEKGGARVYFFWTQDGVPTLCGAEVKEGDTPSAGLLKEALRAALGNRKGET</sequence>
<evidence type="ECO:0000313" key="2">
    <source>
        <dbReference type="Proteomes" id="UP000484842"/>
    </source>
</evidence>
<organism evidence="1 2">
    <name type="scientific">Deinococcus terrestris</name>
    <dbReference type="NCBI Taxonomy" id="2651870"/>
    <lineage>
        <taxon>Bacteria</taxon>
        <taxon>Thermotogati</taxon>
        <taxon>Deinococcota</taxon>
        <taxon>Deinococci</taxon>
        <taxon>Deinococcales</taxon>
        <taxon>Deinococcaceae</taxon>
        <taxon>Deinococcus</taxon>
    </lineage>
</organism>